<sequence>MDNTRRTGNPARIVGIALSIFWGAGMGGGLGAVIGGVLGLILGATVSVSTGIVIGASVLGLGIVCGGGFSFWAVRRAARSVSRRSEAV</sequence>
<evidence type="ECO:0000313" key="3">
    <source>
        <dbReference type="Proteomes" id="UP000546324"/>
    </source>
</evidence>
<evidence type="ECO:0000313" key="2">
    <source>
        <dbReference type="EMBL" id="MBB6397311.1"/>
    </source>
</evidence>
<protein>
    <submittedName>
        <fullName evidence="2">Uncharacterized protein</fullName>
    </submittedName>
</protein>
<organism evidence="2 3">
    <name type="scientific">Actinomadura coerulea</name>
    <dbReference type="NCBI Taxonomy" id="46159"/>
    <lineage>
        <taxon>Bacteria</taxon>
        <taxon>Bacillati</taxon>
        <taxon>Actinomycetota</taxon>
        <taxon>Actinomycetes</taxon>
        <taxon>Streptosporangiales</taxon>
        <taxon>Thermomonosporaceae</taxon>
        <taxon>Actinomadura</taxon>
    </lineage>
</organism>
<feature type="transmembrane region" description="Helical" evidence="1">
    <location>
        <begin position="52"/>
        <end position="74"/>
    </location>
</feature>
<dbReference type="AlphaFoldDB" id="A0A7X0G0W5"/>
<comment type="caution">
    <text evidence="2">The sequence shown here is derived from an EMBL/GenBank/DDBJ whole genome shotgun (WGS) entry which is preliminary data.</text>
</comment>
<feature type="transmembrane region" description="Helical" evidence="1">
    <location>
        <begin position="20"/>
        <end position="46"/>
    </location>
</feature>
<dbReference type="EMBL" id="JACHMQ010000001">
    <property type="protein sequence ID" value="MBB6397311.1"/>
    <property type="molecule type" value="Genomic_DNA"/>
</dbReference>
<name>A0A7X0G0W5_9ACTN</name>
<dbReference type="RefSeq" id="WP_185027549.1">
    <property type="nucleotide sequence ID" value="NZ_JACHMQ010000001.1"/>
</dbReference>
<keyword evidence="1" id="KW-1133">Transmembrane helix</keyword>
<reference evidence="2 3" key="1">
    <citation type="submission" date="2020-08" db="EMBL/GenBank/DDBJ databases">
        <title>Sequencing the genomes of 1000 actinobacteria strains.</title>
        <authorList>
            <person name="Klenk H.-P."/>
        </authorList>
    </citation>
    <scope>NUCLEOTIDE SEQUENCE [LARGE SCALE GENOMIC DNA]</scope>
    <source>
        <strain evidence="2 3">DSM 43675</strain>
    </source>
</reference>
<evidence type="ECO:0000256" key="1">
    <source>
        <dbReference type="SAM" id="Phobius"/>
    </source>
</evidence>
<dbReference type="Proteomes" id="UP000546324">
    <property type="component" value="Unassembled WGS sequence"/>
</dbReference>
<accession>A0A7X0G0W5</accession>
<keyword evidence="1" id="KW-0812">Transmembrane</keyword>
<gene>
    <name evidence="2" type="ORF">BKA00_004225</name>
</gene>
<keyword evidence="1" id="KW-0472">Membrane</keyword>
<keyword evidence="3" id="KW-1185">Reference proteome</keyword>
<proteinExistence type="predicted"/>